<feature type="region of interest" description="Disordered" evidence="1">
    <location>
        <begin position="257"/>
        <end position="397"/>
    </location>
</feature>
<organism evidence="2 3">
    <name type="scientific">Lentinus tigrinus ALCF2SS1-6</name>
    <dbReference type="NCBI Taxonomy" id="1328759"/>
    <lineage>
        <taxon>Eukaryota</taxon>
        <taxon>Fungi</taxon>
        <taxon>Dikarya</taxon>
        <taxon>Basidiomycota</taxon>
        <taxon>Agaricomycotina</taxon>
        <taxon>Agaricomycetes</taxon>
        <taxon>Polyporales</taxon>
        <taxon>Polyporaceae</taxon>
        <taxon>Lentinus</taxon>
    </lineage>
</organism>
<name>A0A5C2S2W2_9APHY</name>
<feature type="compositionally biased region" description="Pro residues" evidence="1">
    <location>
        <begin position="308"/>
        <end position="317"/>
    </location>
</feature>
<reference evidence="2" key="1">
    <citation type="journal article" date="2018" name="Genome Biol. Evol.">
        <title>Genomics and development of Lentinus tigrinus, a white-rot wood-decaying mushroom with dimorphic fruiting bodies.</title>
        <authorList>
            <person name="Wu B."/>
            <person name="Xu Z."/>
            <person name="Knudson A."/>
            <person name="Carlson A."/>
            <person name="Chen N."/>
            <person name="Kovaka S."/>
            <person name="LaButti K."/>
            <person name="Lipzen A."/>
            <person name="Pennachio C."/>
            <person name="Riley R."/>
            <person name="Schakwitz W."/>
            <person name="Umezawa K."/>
            <person name="Ohm R.A."/>
            <person name="Grigoriev I.V."/>
            <person name="Nagy L.G."/>
            <person name="Gibbons J."/>
            <person name="Hibbett D."/>
        </authorList>
    </citation>
    <scope>NUCLEOTIDE SEQUENCE [LARGE SCALE GENOMIC DNA]</scope>
    <source>
        <strain evidence="2">ALCF2SS1-6</strain>
    </source>
</reference>
<dbReference type="Proteomes" id="UP000313359">
    <property type="component" value="Unassembled WGS sequence"/>
</dbReference>
<protein>
    <submittedName>
        <fullName evidence="2">Uncharacterized protein</fullName>
    </submittedName>
</protein>
<evidence type="ECO:0000313" key="3">
    <source>
        <dbReference type="Proteomes" id="UP000313359"/>
    </source>
</evidence>
<feature type="compositionally biased region" description="Polar residues" evidence="1">
    <location>
        <begin position="280"/>
        <end position="299"/>
    </location>
</feature>
<feature type="compositionally biased region" description="Polar residues" evidence="1">
    <location>
        <begin position="328"/>
        <end position="349"/>
    </location>
</feature>
<sequence length="397" mass="44035">MTVTITPRPPTTAEQPQAQSRPTPRRSCEDCSNPTRAPFNIDPANRGWHVGDVIVLHESIHAPIDDILPDTRRRSAYHPSSGSPSEGGSTRGKARPAIVWRIQPGCPVNGKAPLDAEKTWYLLMASYEGCHRYDQLPTILKDHFILCVSPHDEIRPGDSHVHTTPEWQARSKWLVAIPFTSDGHVARRWGWKNEQRVRQDDRGFQLEPHARDQLRDTIEIKMKEWVAACLARPGYLKQCKDEYEIFRNPEEWKPHLAEQADRDAENADTEEAATEEATALQRQTSSGPNAGQVTSSTSPDKALGTPLPSEPTLPGLPPAGSKNDSDGPGNQSSKNLLQGNGIGETNASDGDTAPWSIVQHGKSHKKKLKKTSKRQRTMSGMSSRFAEFMGVMKGRQS</sequence>
<evidence type="ECO:0000256" key="1">
    <source>
        <dbReference type="SAM" id="MobiDB-lite"/>
    </source>
</evidence>
<dbReference type="EMBL" id="ML122278">
    <property type="protein sequence ID" value="RPD57915.1"/>
    <property type="molecule type" value="Genomic_DNA"/>
</dbReference>
<gene>
    <name evidence="2" type="ORF">L227DRAFT_602237</name>
</gene>
<keyword evidence="3" id="KW-1185">Reference proteome</keyword>
<feature type="compositionally biased region" description="Low complexity" evidence="1">
    <location>
        <begin position="79"/>
        <end position="88"/>
    </location>
</feature>
<feature type="compositionally biased region" description="Polar residues" evidence="1">
    <location>
        <begin position="12"/>
        <end position="22"/>
    </location>
</feature>
<proteinExistence type="predicted"/>
<feature type="compositionally biased region" description="Basic residues" evidence="1">
    <location>
        <begin position="361"/>
        <end position="376"/>
    </location>
</feature>
<dbReference type="OrthoDB" id="2754335at2759"/>
<evidence type="ECO:0000313" key="2">
    <source>
        <dbReference type="EMBL" id="RPD57915.1"/>
    </source>
</evidence>
<accession>A0A5C2S2W2</accession>
<feature type="region of interest" description="Disordered" evidence="1">
    <location>
        <begin position="72"/>
        <end position="93"/>
    </location>
</feature>
<feature type="region of interest" description="Disordered" evidence="1">
    <location>
        <begin position="1"/>
        <end position="43"/>
    </location>
</feature>
<dbReference type="AlphaFoldDB" id="A0A5C2S2W2"/>